<name>A0A8T3UV22_9ARCH</name>
<keyword evidence="1" id="KW-0963">Cytoplasm</keyword>
<evidence type="ECO:0000313" key="3">
    <source>
        <dbReference type="Proteomes" id="UP000763484"/>
    </source>
</evidence>
<dbReference type="PANTHER" id="PTHR30135">
    <property type="entry name" value="UNCHARACTERIZED PROTEIN YVCK-RELATED"/>
    <property type="match status" value="1"/>
</dbReference>
<protein>
    <submittedName>
        <fullName evidence="2">YvcK family protein</fullName>
    </submittedName>
</protein>
<accession>A0A8T3UV22</accession>
<dbReference type="Proteomes" id="UP000763484">
    <property type="component" value="Unassembled WGS sequence"/>
</dbReference>
<dbReference type="AlphaFoldDB" id="A0A8T3UV22"/>
<dbReference type="InterPro" id="IPR010119">
    <property type="entry name" value="Gluconeogen_factor"/>
</dbReference>
<dbReference type="SUPFAM" id="SSF142338">
    <property type="entry name" value="CofD-like"/>
    <property type="match status" value="1"/>
</dbReference>
<evidence type="ECO:0000256" key="1">
    <source>
        <dbReference type="ARBA" id="ARBA00022490"/>
    </source>
</evidence>
<dbReference type="Gene3D" id="3.40.50.10680">
    <property type="entry name" value="CofD-like domains"/>
    <property type="match status" value="1"/>
</dbReference>
<reference evidence="2 3" key="1">
    <citation type="submission" date="2020-09" db="EMBL/GenBank/DDBJ databases">
        <title>Genomic characterization of a novel Parvarchaeota family in acid mine drainage sediments.</title>
        <authorList>
            <person name="Luo Z.-H."/>
        </authorList>
    </citation>
    <scope>NUCLEOTIDE SEQUENCE [LARGE SCALE GENOMIC DNA]</scope>
    <source>
        <strain evidence="2">TL1-5_bins.178</strain>
    </source>
</reference>
<dbReference type="GO" id="GO:0043743">
    <property type="term" value="F:LPPG:FO 2-phospho-L-lactate transferase activity"/>
    <property type="evidence" value="ECO:0007669"/>
    <property type="project" value="InterPro"/>
</dbReference>
<comment type="caution">
    <text evidence="2">The sequence shown here is derived from an EMBL/GenBank/DDBJ whole genome shotgun (WGS) entry which is preliminary data.</text>
</comment>
<dbReference type="Pfam" id="PF01933">
    <property type="entry name" value="CofD"/>
    <property type="match status" value="1"/>
</dbReference>
<dbReference type="EMBL" id="JADFAQ010000030">
    <property type="protein sequence ID" value="MBE5728209.1"/>
    <property type="molecule type" value="Genomic_DNA"/>
</dbReference>
<gene>
    <name evidence="2" type="ORF">IHE50_02220</name>
</gene>
<organism evidence="2 3">
    <name type="scientific">Candidatus Acidifodinimicrobium mancum</name>
    <dbReference type="NCBI Taxonomy" id="2898728"/>
    <lineage>
        <taxon>Archaea</taxon>
        <taxon>Candidatus Parvarchaeota</taxon>
        <taxon>Candidatus Acidifodinimicrobiaceae</taxon>
        <taxon>Candidatus Acidifodinimicrobium</taxon>
    </lineage>
</organism>
<evidence type="ECO:0000313" key="2">
    <source>
        <dbReference type="EMBL" id="MBE5728209.1"/>
    </source>
</evidence>
<dbReference type="PANTHER" id="PTHR30135:SF3">
    <property type="entry name" value="GLUCONEOGENESIS FACTOR-RELATED"/>
    <property type="match status" value="1"/>
</dbReference>
<sequence>MKTVTILGGAGARNTLLALKNLKNLKIYSIPSVFDSGGSSGDIRRTFKVYALGDLREHLLAASEDRNIASALSIRIKAGDENHNLGNIFLLNMIKKYGKNYLDVVHKLLAVPSHIRVMPIVSDVNYSGNLIVYSDSGKLVGEDSLDINKKLKVNNVKLEDEVQISEEAKKAILSSDYVVFGPGDLYSSMIPNLLVGGAREALNESNSKKILITNIMNKVSETSGFKTSDFVKAFDRFGLSFDKVIANNRYPSEAKRVKAKYGYLYGFVKNDLDGENVIERDLLNEKTPYEHDPAKLRDTLRGIIMSK</sequence>
<dbReference type="InterPro" id="IPR038136">
    <property type="entry name" value="CofD-like_dom_sf"/>
</dbReference>
<dbReference type="InterPro" id="IPR002882">
    <property type="entry name" value="CofD"/>
</dbReference>
<proteinExistence type="predicted"/>